<dbReference type="InterPro" id="IPR002372">
    <property type="entry name" value="PQQ_rpt_dom"/>
</dbReference>
<dbReference type="EMBL" id="JASCZI010120967">
    <property type="protein sequence ID" value="MED6158334.1"/>
    <property type="molecule type" value="Genomic_DNA"/>
</dbReference>
<keyword evidence="4" id="KW-0472">Membrane</keyword>
<dbReference type="Pfam" id="PF01011">
    <property type="entry name" value="PQQ"/>
    <property type="match status" value="1"/>
</dbReference>
<evidence type="ECO:0000256" key="4">
    <source>
        <dbReference type="SAM" id="Phobius"/>
    </source>
</evidence>
<dbReference type="InterPro" id="IPR018391">
    <property type="entry name" value="PQQ_b-propeller_rpt"/>
</dbReference>
<comment type="cofactor">
    <cofactor evidence="1">
        <name>pyrroloquinoline quinone</name>
        <dbReference type="ChEBI" id="CHEBI:58442"/>
    </cofactor>
</comment>
<evidence type="ECO:0000256" key="1">
    <source>
        <dbReference type="ARBA" id="ARBA00001931"/>
    </source>
</evidence>
<dbReference type="SMART" id="SM00564">
    <property type="entry name" value="PQQ"/>
    <property type="match status" value="5"/>
</dbReference>
<evidence type="ECO:0000259" key="5">
    <source>
        <dbReference type="Pfam" id="PF01011"/>
    </source>
</evidence>
<gene>
    <name evidence="6" type="ORF">PIB30_031856</name>
</gene>
<name>A0ABU6UBD4_9FABA</name>
<comment type="caution">
    <text evidence="6">The sequence shown here is derived from an EMBL/GenBank/DDBJ whole genome shotgun (WGS) entry which is preliminary data.</text>
</comment>
<accession>A0ABU6UBD4</accession>
<dbReference type="Gene3D" id="2.140.10.10">
    <property type="entry name" value="Quinoprotein alcohol dehydrogenase-like superfamily"/>
    <property type="match status" value="1"/>
</dbReference>
<evidence type="ECO:0000313" key="6">
    <source>
        <dbReference type="EMBL" id="MED6158334.1"/>
    </source>
</evidence>
<evidence type="ECO:0000256" key="2">
    <source>
        <dbReference type="ARBA" id="ARBA00008156"/>
    </source>
</evidence>
<keyword evidence="7" id="KW-1185">Reference proteome</keyword>
<comment type="similarity">
    <text evidence="2">Belongs to the bacterial PQQ dehydrogenase family.</text>
</comment>
<feature type="transmembrane region" description="Helical" evidence="4">
    <location>
        <begin position="7"/>
        <end position="30"/>
    </location>
</feature>
<feature type="domain" description="Pyrrolo-quinoline quinone repeat" evidence="5">
    <location>
        <begin position="170"/>
        <end position="345"/>
    </location>
</feature>
<dbReference type="SUPFAM" id="SSF50998">
    <property type="entry name" value="Quinoprotein alcohol dehydrogenase-like"/>
    <property type="match status" value="1"/>
</dbReference>
<evidence type="ECO:0000313" key="7">
    <source>
        <dbReference type="Proteomes" id="UP001341840"/>
    </source>
</evidence>
<keyword evidence="4" id="KW-1133">Transmembrane helix</keyword>
<dbReference type="PANTHER" id="PTHR32303:SF10">
    <property type="entry name" value="OUTER MEMBRANE PROTEIN ASSEMBLY FACTOR BAMB"/>
    <property type="match status" value="1"/>
</dbReference>
<proteinExistence type="inferred from homology"/>
<dbReference type="InterPro" id="IPR011047">
    <property type="entry name" value="Quinoprotein_ADH-like_sf"/>
</dbReference>
<reference evidence="6 7" key="1">
    <citation type="journal article" date="2023" name="Plants (Basel)">
        <title>Bridging the Gap: Combining Genomics and Transcriptomics Approaches to Understand Stylosanthes scabra, an Orphan Legume from the Brazilian Caatinga.</title>
        <authorList>
            <person name="Ferreira-Neto J.R.C."/>
            <person name="da Silva M.D."/>
            <person name="Binneck E."/>
            <person name="de Melo N.F."/>
            <person name="da Silva R.H."/>
            <person name="de Melo A.L.T.M."/>
            <person name="Pandolfi V."/>
            <person name="Bustamante F.O."/>
            <person name="Brasileiro-Vidal A.C."/>
            <person name="Benko-Iseppon A.M."/>
        </authorList>
    </citation>
    <scope>NUCLEOTIDE SEQUENCE [LARGE SCALE GENOMIC DNA]</scope>
    <source>
        <tissue evidence="6">Leaves</tissue>
    </source>
</reference>
<dbReference type="PANTHER" id="PTHR32303">
    <property type="entry name" value="QUINOPROTEIN ALCOHOL DEHYDROGENASE (CYTOCHROME C)"/>
    <property type="match status" value="1"/>
</dbReference>
<protein>
    <recommendedName>
        <fullName evidence="5">Pyrrolo-quinoline quinone repeat domain-containing protein</fullName>
    </recommendedName>
</protein>
<keyword evidence="4" id="KW-0812">Transmembrane</keyword>
<dbReference type="Proteomes" id="UP001341840">
    <property type="component" value="Unassembled WGS sequence"/>
</dbReference>
<sequence>MAAPIHTYPFILSWTLFCLLILITPASYLLNEECESDSSSSEEWLNHGGDLSNRSESFRWISSVETEYSEHNRNTYPKMLSSLNSTFSRATPTIVADDDHELVVVGLCAPAAVVAMNRINGELVWQTNLDSHVTAVITMSGTYYNGGFYVGTSSQEEIMLGTEQCCTFRGSLSKLDIKTGAILWQTYMLPDNNGSTGGYAGAAIWGSSPSIDPHRNLVYIATGNLYSVPSRISECQARENNETVPSHKDECVEDDNHSDSIVALDLGTGEIKWHHQLGGYDVWFASCNNLSTPNCPPGPNPDADFGEAPMMLTINVNGSKHDVVVAAQKSGFVWALDRNNGAIVWFTQAGPGGSGGGGIWGAATDELRVYTNNPNKDRKNFTLVPSNNVTTSGGWLALDASDGKILWAVADPSNINNPINGPVSVANGVMFAASTSPKGPIYAIDAESGQILWSYENGFVGVVGGVSISDGCIYVGQGLSLFTFYKGYNKTAATSLFAFCL</sequence>
<organism evidence="6 7">
    <name type="scientific">Stylosanthes scabra</name>
    <dbReference type="NCBI Taxonomy" id="79078"/>
    <lineage>
        <taxon>Eukaryota</taxon>
        <taxon>Viridiplantae</taxon>
        <taxon>Streptophyta</taxon>
        <taxon>Embryophyta</taxon>
        <taxon>Tracheophyta</taxon>
        <taxon>Spermatophyta</taxon>
        <taxon>Magnoliopsida</taxon>
        <taxon>eudicotyledons</taxon>
        <taxon>Gunneridae</taxon>
        <taxon>Pentapetalae</taxon>
        <taxon>rosids</taxon>
        <taxon>fabids</taxon>
        <taxon>Fabales</taxon>
        <taxon>Fabaceae</taxon>
        <taxon>Papilionoideae</taxon>
        <taxon>50 kb inversion clade</taxon>
        <taxon>dalbergioids sensu lato</taxon>
        <taxon>Dalbergieae</taxon>
        <taxon>Pterocarpus clade</taxon>
        <taxon>Stylosanthes</taxon>
    </lineage>
</organism>
<keyword evidence="3" id="KW-0560">Oxidoreductase</keyword>
<evidence type="ECO:0000256" key="3">
    <source>
        <dbReference type="ARBA" id="ARBA00023002"/>
    </source>
</evidence>